<dbReference type="AlphaFoldDB" id="G4RKY9"/>
<organism evidence="2 3">
    <name type="scientific">Thermoproteus tenax (strain ATCC 35583 / DSM 2078 / JCM 9277 / NBRC 100435 / Kra 1)</name>
    <dbReference type="NCBI Taxonomy" id="768679"/>
    <lineage>
        <taxon>Archaea</taxon>
        <taxon>Thermoproteota</taxon>
        <taxon>Thermoprotei</taxon>
        <taxon>Thermoproteales</taxon>
        <taxon>Thermoproteaceae</taxon>
        <taxon>Thermoproteus</taxon>
    </lineage>
</organism>
<gene>
    <name evidence="2" type="primary">mobB</name>
    <name evidence="2" type="ordered locus">TTX_1610</name>
</gene>
<dbReference type="GO" id="GO:0006777">
    <property type="term" value="P:Mo-molybdopterin cofactor biosynthetic process"/>
    <property type="evidence" value="ECO:0007669"/>
    <property type="project" value="InterPro"/>
</dbReference>
<reference evidence="2 3" key="1">
    <citation type="journal article" date="2011" name="PLoS ONE">
        <title>The complete genome sequence of Thermoproteus tenax: a physiologically versatile member of the Crenarchaeota.</title>
        <authorList>
            <person name="Siebers B."/>
            <person name="Zaparty M."/>
            <person name="Raddatz G."/>
            <person name="Tjaden B."/>
            <person name="Albers S.V."/>
            <person name="Bell S.D."/>
            <person name="Blombach F."/>
            <person name="Kletzin A."/>
            <person name="Kyrpides N."/>
            <person name="Lanz C."/>
            <person name="Plagens A."/>
            <person name="Rampp M."/>
            <person name="Rosinus A."/>
            <person name="von Jan M."/>
            <person name="Makarova K.S."/>
            <person name="Klenk H.P."/>
            <person name="Schuster S.C."/>
            <person name="Hensel R."/>
        </authorList>
    </citation>
    <scope>NUCLEOTIDE SEQUENCE [LARGE SCALE GENOMIC DNA]</scope>
    <source>
        <strain evidence="3">ATCC 35583 / DSM 2078 / JCM 9277 / NBRC 100435 / Kra 1</strain>
    </source>
</reference>
<dbReference type="InterPro" id="IPR004435">
    <property type="entry name" value="MobB_dom"/>
</dbReference>
<dbReference type="EMBL" id="FN869859">
    <property type="protein sequence ID" value="CCC82234.1"/>
    <property type="molecule type" value="Genomic_DNA"/>
</dbReference>
<dbReference type="RefSeq" id="WP_014127488.1">
    <property type="nucleotide sequence ID" value="NC_016070.1"/>
</dbReference>
<dbReference type="PaxDb" id="768679-TTX_1610"/>
<dbReference type="PANTHER" id="PTHR40072">
    <property type="entry name" value="MOLYBDOPTERIN-GUANINE DINUCLEOTIDE BIOSYNTHESIS ADAPTER PROTEIN-RELATED"/>
    <property type="match status" value="1"/>
</dbReference>
<keyword evidence="3" id="KW-1185">Reference proteome</keyword>
<dbReference type="InterPro" id="IPR027417">
    <property type="entry name" value="P-loop_NTPase"/>
</dbReference>
<dbReference type="GeneID" id="11262490"/>
<proteinExistence type="predicted"/>
<evidence type="ECO:0000313" key="3">
    <source>
        <dbReference type="Proteomes" id="UP000002654"/>
    </source>
</evidence>
<dbReference type="Pfam" id="PF03205">
    <property type="entry name" value="MobB"/>
    <property type="match status" value="1"/>
</dbReference>
<protein>
    <submittedName>
        <fullName evidence="2">Molybdopterin-guanine dinucleotide biosynthesis protein B</fullName>
    </submittedName>
</protein>
<dbReference type="GO" id="GO:0005525">
    <property type="term" value="F:GTP binding"/>
    <property type="evidence" value="ECO:0007669"/>
    <property type="project" value="InterPro"/>
</dbReference>
<dbReference type="Gene3D" id="3.40.50.300">
    <property type="entry name" value="P-loop containing nucleotide triphosphate hydrolases"/>
    <property type="match status" value="1"/>
</dbReference>
<dbReference type="SUPFAM" id="SSF52540">
    <property type="entry name" value="P-loop containing nucleoside triphosphate hydrolases"/>
    <property type="match status" value="1"/>
</dbReference>
<dbReference type="KEGG" id="ttn:TTX_1610"/>
<dbReference type="HOGENOM" id="CLU_147802_0_0_2"/>
<evidence type="ECO:0000259" key="1">
    <source>
        <dbReference type="Pfam" id="PF03205"/>
    </source>
</evidence>
<sequence length="146" mass="16334">MVCVIQITGRKDVGKTVLAEKLISLAKSRNLRVLAIKQSHHSPDLPEKDSYRMQSAGADLVLLRGGGMWASFSRYLVLDRLDFDIVIVEGFRDSKLGFKVHIGPDPPGDADLVLELEDALKRYEDILNMAKCYSDSISLLKFLKNN</sequence>
<accession>G4RKY9</accession>
<dbReference type="STRING" id="768679.TTX_1610"/>
<evidence type="ECO:0000313" key="2">
    <source>
        <dbReference type="EMBL" id="CCC82234.1"/>
    </source>
</evidence>
<dbReference type="Proteomes" id="UP000002654">
    <property type="component" value="Chromosome"/>
</dbReference>
<dbReference type="InterPro" id="IPR052539">
    <property type="entry name" value="MGD_biosynthesis_adapter"/>
</dbReference>
<dbReference type="PATRIC" id="fig|768679.9.peg.1632"/>
<dbReference type="eggNOG" id="arCOG00532">
    <property type="taxonomic scope" value="Archaea"/>
</dbReference>
<dbReference type="NCBIfam" id="TIGR00176">
    <property type="entry name" value="mobB"/>
    <property type="match status" value="1"/>
</dbReference>
<feature type="domain" description="Molybdopterin-guanine dinucleotide biosynthesis protein B (MobB)" evidence="1">
    <location>
        <begin position="4"/>
        <end position="96"/>
    </location>
</feature>
<dbReference type="PANTHER" id="PTHR40072:SF1">
    <property type="entry name" value="MOLYBDOPTERIN-GUANINE DINUCLEOTIDE BIOSYNTHESIS ADAPTER PROTEIN"/>
    <property type="match status" value="1"/>
</dbReference>
<dbReference type="OrthoDB" id="9014at2157"/>
<name>G4RKY9_THETK</name>